<sequence>MIKPARPRDRSAMSKPEASSEANSEAKPEPGAKPKSTPKPQSGDNRRGAIAGLIIAILILGVGWWLARDLTSASKMQDCLMSGRSNCNVIEPAH</sequence>
<dbReference type="Proteomes" id="UP000193553">
    <property type="component" value="Unassembled WGS sequence"/>
</dbReference>
<evidence type="ECO:0000313" key="3">
    <source>
        <dbReference type="EMBL" id="OSJ16749.1"/>
    </source>
</evidence>
<dbReference type="OrthoDB" id="8256164at2"/>
<feature type="region of interest" description="Disordered" evidence="1">
    <location>
        <begin position="1"/>
        <end position="46"/>
    </location>
</feature>
<proteinExistence type="predicted"/>
<reference evidence="3 4" key="1">
    <citation type="submission" date="2017-03" db="EMBL/GenBank/DDBJ databases">
        <title>Whole genome sequences of fourteen strains of Bradyrhizobium canariense and one strain of Bradyrhizobium japonicum isolated from Lupinus (Papilionoideae: Genisteae) species in Algeria.</title>
        <authorList>
            <person name="Crovadore J."/>
            <person name="Chekireb D."/>
            <person name="Brachmann A."/>
            <person name="Chablais R."/>
            <person name="Cochard B."/>
            <person name="Lefort F."/>
        </authorList>
    </citation>
    <scope>NUCLEOTIDE SEQUENCE [LARGE SCALE GENOMIC DNA]</scope>
    <source>
        <strain evidence="3 4">UBMA195</strain>
    </source>
</reference>
<dbReference type="EMBL" id="NAFI01000147">
    <property type="protein sequence ID" value="OSJ16749.1"/>
    <property type="molecule type" value="Genomic_DNA"/>
</dbReference>
<keyword evidence="2" id="KW-1133">Transmembrane helix</keyword>
<evidence type="ECO:0000256" key="1">
    <source>
        <dbReference type="SAM" id="MobiDB-lite"/>
    </source>
</evidence>
<feature type="transmembrane region" description="Helical" evidence="2">
    <location>
        <begin position="48"/>
        <end position="67"/>
    </location>
</feature>
<organism evidence="3 4">
    <name type="scientific">Bradyrhizobium canariense</name>
    <dbReference type="NCBI Taxonomy" id="255045"/>
    <lineage>
        <taxon>Bacteria</taxon>
        <taxon>Pseudomonadati</taxon>
        <taxon>Pseudomonadota</taxon>
        <taxon>Alphaproteobacteria</taxon>
        <taxon>Hyphomicrobiales</taxon>
        <taxon>Nitrobacteraceae</taxon>
        <taxon>Bradyrhizobium</taxon>
    </lineage>
</organism>
<feature type="compositionally biased region" description="Basic and acidic residues" evidence="1">
    <location>
        <begin position="1"/>
        <end position="12"/>
    </location>
</feature>
<keyword evidence="2" id="KW-0472">Membrane</keyword>
<evidence type="ECO:0000313" key="4">
    <source>
        <dbReference type="Proteomes" id="UP000193553"/>
    </source>
</evidence>
<comment type="caution">
    <text evidence="3">The sequence shown here is derived from an EMBL/GenBank/DDBJ whole genome shotgun (WGS) entry which is preliminary data.</text>
</comment>
<dbReference type="AlphaFoldDB" id="A0A1X3EGQ7"/>
<name>A0A1X3EGQ7_9BRAD</name>
<keyword evidence="2" id="KW-0812">Transmembrane</keyword>
<evidence type="ECO:0000256" key="2">
    <source>
        <dbReference type="SAM" id="Phobius"/>
    </source>
</evidence>
<gene>
    <name evidence="3" type="ORF">BSZ18_05450</name>
</gene>
<accession>A0A1X3EGQ7</accession>
<protein>
    <submittedName>
        <fullName evidence="3">Uncharacterized protein</fullName>
    </submittedName>
</protein>